<dbReference type="Gene3D" id="3.30.390.50">
    <property type="entry name" value="CO dehydrogenase flavoprotein, C-terminal domain"/>
    <property type="match status" value="1"/>
</dbReference>
<sequence length="307" mass="33392">MTKICAHEAWGNAVRAAAFDYYAPYTIDEALKLLAQYGVESRILAGGQSLVPAMTARHARPAHVIDINRIMQAERPSISAGRLRIPPLMRHVDFAPGAVDGPLGALLAELSGHISSLPVRLRGTFCGAIAQAEPASEWCLAAVVLGAEMVARSARRGARTIAAGDFFETIMTTTLADDEMLVEVQLPVLPPEARHGFYEVTPRAGNYALAMALAVFDQDEDEMTNVRLGVGAVEAVPRRFAEAEAMLNRRRPSKRLFREVGHVVAELVDPMSDQLADADWRRDLTRTSVMRALERTLTRPAEATGAP</sequence>
<dbReference type="Gene3D" id="3.30.465.10">
    <property type="match status" value="1"/>
</dbReference>
<dbReference type="OrthoDB" id="9793944at2"/>
<dbReference type="InterPro" id="IPR051312">
    <property type="entry name" value="Diverse_Substr_Oxidored"/>
</dbReference>
<dbReference type="AlphaFoldDB" id="A0A8B2NRU0"/>
<dbReference type="SUPFAM" id="SSF55447">
    <property type="entry name" value="CO dehydrogenase flavoprotein C-terminal domain-like"/>
    <property type="match status" value="1"/>
</dbReference>
<dbReference type="Proteomes" id="UP000249590">
    <property type="component" value="Unassembled WGS sequence"/>
</dbReference>
<keyword evidence="1" id="KW-0285">Flavoprotein</keyword>
<name>A0A8B2NRU0_9HYPH</name>
<evidence type="ECO:0000256" key="1">
    <source>
        <dbReference type="ARBA" id="ARBA00022630"/>
    </source>
</evidence>
<dbReference type="GO" id="GO:0071949">
    <property type="term" value="F:FAD binding"/>
    <property type="evidence" value="ECO:0007669"/>
    <property type="project" value="InterPro"/>
</dbReference>
<dbReference type="RefSeq" id="WP_111348121.1">
    <property type="nucleotide sequence ID" value="NZ_JAIWKD010000007.1"/>
</dbReference>
<dbReference type="PROSITE" id="PS51387">
    <property type="entry name" value="FAD_PCMH"/>
    <property type="match status" value="1"/>
</dbReference>
<dbReference type="Pfam" id="PF00941">
    <property type="entry name" value="FAD_binding_5"/>
    <property type="match status" value="1"/>
</dbReference>
<dbReference type="GO" id="GO:0016491">
    <property type="term" value="F:oxidoreductase activity"/>
    <property type="evidence" value="ECO:0007669"/>
    <property type="project" value="UniProtKB-KW"/>
</dbReference>
<dbReference type="InterPro" id="IPR036318">
    <property type="entry name" value="FAD-bd_PCMH-like_sf"/>
</dbReference>
<organism evidence="5 6">
    <name type="scientific">Acuticoccus sediminis</name>
    <dbReference type="NCBI Taxonomy" id="2184697"/>
    <lineage>
        <taxon>Bacteria</taxon>
        <taxon>Pseudomonadati</taxon>
        <taxon>Pseudomonadota</taxon>
        <taxon>Alphaproteobacteria</taxon>
        <taxon>Hyphomicrobiales</taxon>
        <taxon>Amorphaceae</taxon>
        <taxon>Acuticoccus</taxon>
    </lineage>
</organism>
<evidence type="ECO:0000313" key="5">
    <source>
        <dbReference type="EMBL" id="RAH99823.1"/>
    </source>
</evidence>
<dbReference type="PANTHER" id="PTHR42659">
    <property type="entry name" value="XANTHINE DEHYDROGENASE SUBUNIT C-RELATED"/>
    <property type="match status" value="1"/>
</dbReference>
<dbReference type="InterPro" id="IPR005107">
    <property type="entry name" value="CO_DH_flav_C"/>
</dbReference>
<dbReference type="InterPro" id="IPR016166">
    <property type="entry name" value="FAD-bd_PCMH"/>
</dbReference>
<comment type="caution">
    <text evidence="5">The sequence shown here is derived from an EMBL/GenBank/DDBJ whole genome shotgun (WGS) entry which is preliminary data.</text>
</comment>
<evidence type="ECO:0000256" key="2">
    <source>
        <dbReference type="ARBA" id="ARBA00022827"/>
    </source>
</evidence>
<accession>A0A8B2NRU0</accession>
<keyword evidence="6" id="KW-1185">Reference proteome</keyword>
<dbReference type="InterPro" id="IPR016169">
    <property type="entry name" value="FAD-bd_PCMH_sub2"/>
</dbReference>
<keyword evidence="2" id="KW-0274">FAD</keyword>
<dbReference type="SUPFAM" id="SSF56176">
    <property type="entry name" value="FAD-binding/transporter-associated domain-like"/>
    <property type="match status" value="1"/>
</dbReference>
<dbReference type="InterPro" id="IPR036683">
    <property type="entry name" value="CO_DH_flav_C_dom_sf"/>
</dbReference>
<dbReference type="Pfam" id="PF03450">
    <property type="entry name" value="CO_deh_flav_C"/>
    <property type="match status" value="1"/>
</dbReference>
<reference evidence="5 6" key="1">
    <citation type="submission" date="2018-05" db="EMBL/GenBank/DDBJ databases">
        <title>Acuticoccus sediminis sp. nov., isolated from deep-sea sediment of Indian Ocean.</title>
        <authorList>
            <person name="Liu X."/>
            <person name="Lai Q."/>
            <person name="Du Y."/>
            <person name="Sun F."/>
            <person name="Zhang X."/>
            <person name="Wang S."/>
            <person name="Shao Z."/>
        </authorList>
    </citation>
    <scope>NUCLEOTIDE SEQUENCE [LARGE SCALE GENOMIC DNA]</scope>
    <source>
        <strain evidence="5 6">PTG4-2</strain>
    </source>
</reference>
<dbReference type="InterPro" id="IPR002346">
    <property type="entry name" value="Mopterin_DH_FAD-bd"/>
</dbReference>
<evidence type="ECO:0000313" key="6">
    <source>
        <dbReference type="Proteomes" id="UP000249590"/>
    </source>
</evidence>
<evidence type="ECO:0000259" key="4">
    <source>
        <dbReference type="PROSITE" id="PS51387"/>
    </source>
</evidence>
<dbReference type="PANTHER" id="PTHR42659:SF2">
    <property type="entry name" value="XANTHINE DEHYDROGENASE SUBUNIT C-RELATED"/>
    <property type="match status" value="1"/>
</dbReference>
<proteinExistence type="predicted"/>
<evidence type="ECO:0000256" key="3">
    <source>
        <dbReference type="ARBA" id="ARBA00023002"/>
    </source>
</evidence>
<keyword evidence="3" id="KW-0560">Oxidoreductase</keyword>
<dbReference type="SMART" id="SM01092">
    <property type="entry name" value="CO_deh_flav_C"/>
    <property type="match status" value="1"/>
</dbReference>
<dbReference type="Gene3D" id="3.30.43.10">
    <property type="entry name" value="Uridine Diphospho-n-acetylenolpyruvylglucosamine Reductase, domain 2"/>
    <property type="match status" value="1"/>
</dbReference>
<protein>
    <submittedName>
        <fullName evidence="5">Molybdopterin dehydrogenase</fullName>
    </submittedName>
</protein>
<gene>
    <name evidence="5" type="ORF">DLJ53_18885</name>
</gene>
<feature type="domain" description="FAD-binding PCMH-type" evidence="4">
    <location>
        <begin position="14"/>
        <end position="191"/>
    </location>
</feature>
<dbReference type="InterPro" id="IPR016167">
    <property type="entry name" value="FAD-bd_PCMH_sub1"/>
</dbReference>
<dbReference type="EMBL" id="QHHQ01000004">
    <property type="protein sequence ID" value="RAH99823.1"/>
    <property type="molecule type" value="Genomic_DNA"/>
</dbReference>